<protein>
    <submittedName>
        <fullName evidence="1">Uncharacterized protein</fullName>
    </submittedName>
</protein>
<dbReference type="EMBL" id="JBBPBN010000102">
    <property type="protein sequence ID" value="KAK8979424.1"/>
    <property type="molecule type" value="Genomic_DNA"/>
</dbReference>
<dbReference type="Proteomes" id="UP001396334">
    <property type="component" value="Unassembled WGS sequence"/>
</dbReference>
<proteinExistence type="predicted"/>
<gene>
    <name evidence="1" type="ORF">V6N11_000570</name>
</gene>
<reference evidence="1 2" key="1">
    <citation type="journal article" date="2024" name="G3 (Bethesda)">
        <title>Genome assembly of Hibiscus sabdariffa L. provides insights into metabolisms of medicinal natural products.</title>
        <authorList>
            <person name="Kim T."/>
        </authorList>
    </citation>
    <scope>NUCLEOTIDE SEQUENCE [LARGE SCALE GENOMIC DNA]</scope>
    <source>
        <strain evidence="1">TK-2024</strain>
        <tissue evidence="1">Old leaves</tissue>
    </source>
</reference>
<dbReference type="PANTHER" id="PTHR24128">
    <property type="entry name" value="HOMEOBOX PROTEIN WARIAI"/>
    <property type="match status" value="1"/>
</dbReference>
<name>A0ABR2NTA7_9ROSI</name>
<sequence>MEMINLKPAYARKLNQQGLSHIHLAVEKRHKEMVLRLLEIDNDVVRVKGKNGYGFRKYNAGVLALHKAVSHP</sequence>
<keyword evidence="2" id="KW-1185">Reference proteome</keyword>
<dbReference type="PANTHER" id="PTHR24128:SF46">
    <property type="entry name" value="ALPHA-LATROTOXIN-LHE1A-LIKE ISOFORM X1"/>
    <property type="match status" value="1"/>
</dbReference>
<comment type="caution">
    <text evidence="1">The sequence shown here is derived from an EMBL/GenBank/DDBJ whole genome shotgun (WGS) entry which is preliminary data.</text>
</comment>
<evidence type="ECO:0000313" key="2">
    <source>
        <dbReference type="Proteomes" id="UP001396334"/>
    </source>
</evidence>
<organism evidence="1 2">
    <name type="scientific">Hibiscus sabdariffa</name>
    <name type="common">roselle</name>
    <dbReference type="NCBI Taxonomy" id="183260"/>
    <lineage>
        <taxon>Eukaryota</taxon>
        <taxon>Viridiplantae</taxon>
        <taxon>Streptophyta</taxon>
        <taxon>Embryophyta</taxon>
        <taxon>Tracheophyta</taxon>
        <taxon>Spermatophyta</taxon>
        <taxon>Magnoliopsida</taxon>
        <taxon>eudicotyledons</taxon>
        <taxon>Gunneridae</taxon>
        <taxon>Pentapetalae</taxon>
        <taxon>rosids</taxon>
        <taxon>malvids</taxon>
        <taxon>Malvales</taxon>
        <taxon>Malvaceae</taxon>
        <taxon>Malvoideae</taxon>
        <taxon>Hibiscus</taxon>
    </lineage>
</organism>
<evidence type="ECO:0000313" key="1">
    <source>
        <dbReference type="EMBL" id="KAK8979424.1"/>
    </source>
</evidence>
<accession>A0ABR2NTA7</accession>